<sequence>VLALTVLFALPIVFMAPPGPASQDPGGPVFDLLETINQRFPPRIHVTTFIVEDPQGDILRQQPLWELYQNERKLRASDLGSLLYSGYDADRERQILGIYTIADAVQNLFLLDPSTATSLKTATDDQVKAAISRILDSPTGRPLRGSLSKDASFQTTIVDGQEIKFWSSAAFSTFVASDNEMLGGGPLTISLTGDDVTLGKEEFNRR</sequence>
<name>A0A382Y531_9ZZZZ</name>
<proteinExistence type="predicted"/>
<dbReference type="AlphaFoldDB" id="A0A382Y531"/>
<organism evidence="1">
    <name type="scientific">marine metagenome</name>
    <dbReference type="NCBI Taxonomy" id="408172"/>
    <lineage>
        <taxon>unclassified sequences</taxon>
        <taxon>metagenomes</taxon>
        <taxon>ecological metagenomes</taxon>
    </lineage>
</organism>
<feature type="non-terminal residue" evidence="1">
    <location>
        <position position="206"/>
    </location>
</feature>
<feature type="non-terminal residue" evidence="1">
    <location>
        <position position="1"/>
    </location>
</feature>
<accession>A0A382Y531</accession>
<evidence type="ECO:0000313" key="1">
    <source>
        <dbReference type="EMBL" id="SVD78406.1"/>
    </source>
</evidence>
<dbReference type="EMBL" id="UINC01173026">
    <property type="protein sequence ID" value="SVD78406.1"/>
    <property type="molecule type" value="Genomic_DNA"/>
</dbReference>
<gene>
    <name evidence="1" type="ORF">METZ01_LOCUS431260</name>
</gene>
<protein>
    <submittedName>
        <fullName evidence="1">Uncharacterized protein</fullName>
    </submittedName>
</protein>
<reference evidence="1" key="1">
    <citation type="submission" date="2018-05" db="EMBL/GenBank/DDBJ databases">
        <authorList>
            <person name="Lanie J.A."/>
            <person name="Ng W.-L."/>
            <person name="Kazmierczak K.M."/>
            <person name="Andrzejewski T.M."/>
            <person name="Davidsen T.M."/>
            <person name="Wayne K.J."/>
            <person name="Tettelin H."/>
            <person name="Glass J.I."/>
            <person name="Rusch D."/>
            <person name="Podicherti R."/>
            <person name="Tsui H.-C.T."/>
            <person name="Winkler M.E."/>
        </authorList>
    </citation>
    <scope>NUCLEOTIDE SEQUENCE</scope>
</reference>